<dbReference type="GO" id="GO:0016887">
    <property type="term" value="F:ATP hydrolysis activity"/>
    <property type="evidence" value="ECO:0007669"/>
    <property type="project" value="InterPro"/>
</dbReference>
<dbReference type="InterPro" id="IPR003959">
    <property type="entry name" value="ATPase_AAA_core"/>
</dbReference>
<feature type="region of interest" description="Disordered" evidence="6">
    <location>
        <begin position="276"/>
        <end position="295"/>
    </location>
</feature>
<accession>A0AAP0IE67</accession>
<evidence type="ECO:0000256" key="2">
    <source>
        <dbReference type="ARBA" id="ARBA00007448"/>
    </source>
</evidence>
<dbReference type="InterPro" id="IPR003593">
    <property type="entry name" value="AAA+_ATPase"/>
</dbReference>
<evidence type="ECO:0000313" key="8">
    <source>
        <dbReference type="EMBL" id="KAK9113072.1"/>
    </source>
</evidence>
<dbReference type="SMART" id="SM00382">
    <property type="entry name" value="AAA"/>
    <property type="match status" value="1"/>
</dbReference>
<gene>
    <name evidence="8" type="ORF">Scep_020591</name>
</gene>
<name>A0AAP0IE67_9MAGN</name>
<reference evidence="8 9" key="1">
    <citation type="submission" date="2024-01" db="EMBL/GenBank/DDBJ databases">
        <title>Genome assemblies of Stephania.</title>
        <authorList>
            <person name="Yang L."/>
        </authorList>
    </citation>
    <scope>NUCLEOTIDE SEQUENCE [LARGE SCALE GENOMIC DNA]</scope>
    <source>
        <strain evidence="8">JXDWG</strain>
        <tissue evidence="8">Leaf</tissue>
    </source>
</reference>
<evidence type="ECO:0000256" key="1">
    <source>
        <dbReference type="ARBA" id="ARBA00001946"/>
    </source>
</evidence>
<organism evidence="8 9">
    <name type="scientific">Stephania cephalantha</name>
    <dbReference type="NCBI Taxonomy" id="152367"/>
    <lineage>
        <taxon>Eukaryota</taxon>
        <taxon>Viridiplantae</taxon>
        <taxon>Streptophyta</taxon>
        <taxon>Embryophyta</taxon>
        <taxon>Tracheophyta</taxon>
        <taxon>Spermatophyta</taxon>
        <taxon>Magnoliopsida</taxon>
        <taxon>Ranunculales</taxon>
        <taxon>Menispermaceae</taxon>
        <taxon>Menispermoideae</taxon>
        <taxon>Cissampelideae</taxon>
        <taxon>Stephania</taxon>
    </lineage>
</organism>
<dbReference type="InterPro" id="IPR025753">
    <property type="entry name" value="AAA_N_dom"/>
</dbReference>
<dbReference type="PANTHER" id="PTHR23070">
    <property type="entry name" value="BCS1 AAA-TYPE ATPASE"/>
    <property type="match status" value="1"/>
</dbReference>
<dbReference type="Gene3D" id="6.10.280.40">
    <property type="match status" value="1"/>
</dbReference>
<keyword evidence="9" id="KW-1185">Reference proteome</keyword>
<evidence type="ECO:0000256" key="6">
    <source>
        <dbReference type="SAM" id="MobiDB-lite"/>
    </source>
</evidence>
<comment type="caution">
    <text evidence="8">The sequence shown here is derived from an EMBL/GenBank/DDBJ whole genome shotgun (WGS) entry which is preliminary data.</text>
</comment>
<keyword evidence="5" id="KW-0547">Nucleotide-binding</keyword>
<evidence type="ECO:0000256" key="3">
    <source>
        <dbReference type="ARBA" id="ARBA00022842"/>
    </source>
</evidence>
<dbReference type="EMBL" id="JBBNAG010000008">
    <property type="protein sequence ID" value="KAK9113072.1"/>
    <property type="molecule type" value="Genomic_DNA"/>
</dbReference>
<evidence type="ECO:0000256" key="4">
    <source>
        <dbReference type="ARBA" id="ARBA00049360"/>
    </source>
</evidence>
<protein>
    <recommendedName>
        <fullName evidence="7">AAA+ ATPase domain-containing protein</fullName>
    </recommendedName>
</protein>
<dbReference type="SUPFAM" id="SSF52540">
    <property type="entry name" value="P-loop containing nucleoside triphosphate hydrolases"/>
    <property type="match status" value="1"/>
</dbReference>
<dbReference type="InterPro" id="IPR050747">
    <property type="entry name" value="Mitochondrial_chaperone_BCS1"/>
</dbReference>
<dbReference type="Gene3D" id="3.40.50.300">
    <property type="entry name" value="P-loop containing nucleotide triphosphate hydrolases"/>
    <property type="match status" value="1"/>
</dbReference>
<dbReference type="AlphaFoldDB" id="A0AAP0IE67"/>
<dbReference type="GO" id="GO:0006950">
    <property type="term" value="P:response to stress"/>
    <property type="evidence" value="ECO:0007669"/>
    <property type="project" value="UniProtKB-ARBA"/>
</dbReference>
<comment type="similarity">
    <text evidence="2">Belongs to the AAA ATPase family. BCS1 subfamily.</text>
</comment>
<dbReference type="Proteomes" id="UP001419268">
    <property type="component" value="Unassembled WGS sequence"/>
</dbReference>
<dbReference type="CDD" id="cd19510">
    <property type="entry name" value="RecA-like_BCS1"/>
    <property type="match status" value="1"/>
</dbReference>
<evidence type="ECO:0000256" key="5">
    <source>
        <dbReference type="RuleBase" id="RU003651"/>
    </source>
</evidence>
<comment type="catalytic activity">
    <reaction evidence="4">
        <text>ATP + H2O = ADP + phosphate + H(+)</text>
        <dbReference type="Rhea" id="RHEA:13065"/>
        <dbReference type="ChEBI" id="CHEBI:15377"/>
        <dbReference type="ChEBI" id="CHEBI:15378"/>
        <dbReference type="ChEBI" id="CHEBI:30616"/>
        <dbReference type="ChEBI" id="CHEBI:43474"/>
        <dbReference type="ChEBI" id="CHEBI:456216"/>
    </reaction>
</comment>
<proteinExistence type="inferred from homology"/>
<dbReference type="InterPro" id="IPR003960">
    <property type="entry name" value="ATPase_AAA_CS"/>
</dbReference>
<keyword evidence="3" id="KW-0460">Magnesium</keyword>
<dbReference type="Pfam" id="PF00004">
    <property type="entry name" value="AAA"/>
    <property type="match status" value="1"/>
</dbReference>
<sequence>MLSLSKLLSTSTLFNAYTSLSAFVMLFRTIVEELIPNKLQDYIGSRIRRYNPFSSEYATILVDEAKGLTRNEVYSASETYYLRSRIDSSVRHLRVMKEEREQDTTCLKGLRSDGKTYKDRDKVVSKYLPHVLSRANAIKKEDKVVKLHTLSTEYGESEWDSINMGHPASFDTLAMDPEMKKDIMQDLDRFVGAKDFYKRVGKAWKRGYLLYGPPGTGKSSLIAAMANYLKFDVYDLELSSLTSDSELRQVLIATANRSILIVEDIDCAADLKRNKGSDAADSDSEDSHGGNSKAKNKVPWTLSGLLNLTDVLWSGCGEERIIVFTTNHKDRLDPALLRPGRIDKHIHMSYLTMKAFDVLAMNYLGIKDGRHQHEMHFKEIEDLLEKSLGGLVNFLKRKNMDKNEAEDEEEVEDEEGIQST</sequence>
<evidence type="ECO:0000259" key="7">
    <source>
        <dbReference type="SMART" id="SM00382"/>
    </source>
</evidence>
<evidence type="ECO:0000313" key="9">
    <source>
        <dbReference type="Proteomes" id="UP001419268"/>
    </source>
</evidence>
<dbReference type="Pfam" id="PF14363">
    <property type="entry name" value="AAA_assoc"/>
    <property type="match status" value="1"/>
</dbReference>
<comment type="cofactor">
    <cofactor evidence="1">
        <name>Mg(2+)</name>
        <dbReference type="ChEBI" id="CHEBI:18420"/>
    </cofactor>
</comment>
<dbReference type="GO" id="GO:0005524">
    <property type="term" value="F:ATP binding"/>
    <property type="evidence" value="ECO:0007669"/>
    <property type="project" value="UniProtKB-KW"/>
</dbReference>
<feature type="domain" description="AAA+ ATPase" evidence="7">
    <location>
        <begin position="204"/>
        <end position="352"/>
    </location>
</feature>
<dbReference type="PROSITE" id="PS00674">
    <property type="entry name" value="AAA"/>
    <property type="match status" value="1"/>
</dbReference>
<dbReference type="InterPro" id="IPR027417">
    <property type="entry name" value="P-loop_NTPase"/>
</dbReference>
<keyword evidence="5" id="KW-0067">ATP-binding</keyword>